<keyword evidence="4" id="KW-1185">Reference proteome</keyword>
<dbReference type="CDD" id="cd14688">
    <property type="entry name" value="bZIP_YAP"/>
    <property type="match status" value="1"/>
</dbReference>
<evidence type="ECO:0000313" key="3">
    <source>
        <dbReference type="EMBL" id="KAK0388594.1"/>
    </source>
</evidence>
<feature type="compositionally biased region" description="Polar residues" evidence="2">
    <location>
        <begin position="73"/>
        <end position="97"/>
    </location>
</feature>
<evidence type="ECO:0000313" key="4">
    <source>
        <dbReference type="Proteomes" id="UP001175261"/>
    </source>
</evidence>
<evidence type="ECO:0008006" key="5">
    <source>
        <dbReference type="Google" id="ProtNLM"/>
    </source>
</evidence>
<dbReference type="PANTHER" id="PTHR37012">
    <property type="entry name" value="B-ZIP TRANSCRIPTION FACTOR (EUROFUNG)-RELATED"/>
    <property type="match status" value="1"/>
</dbReference>
<feature type="coiled-coil region" evidence="1">
    <location>
        <begin position="14"/>
        <end position="48"/>
    </location>
</feature>
<accession>A0AA39L9A3</accession>
<comment type="caution">
    <text evidence="3">The sequence shown here is derived from an EMBL/GenBank/DDBJ whole genome shotgun (WGS) entry which is preliminary data.</text>
</comment>
<reference evidence="3" key="1">
    <citation type="submission" date="2022-10" db="EMBL/GenBank/DDBJ databases">
        <title>Determination and structural analysis of whole genome sequence of Sarocladium strictum F4-1.</title>
        <authorList>
            <person name="Hu L."/>
            <person name="Jiang Y."/>
        </authorList>
    </citation>
    <scope>NUCLEOTIDE SEQUENCE</scope>
    <source>
        <strain evidence="3">F4-1</strain>
    </source>
</reference>
<evidence type="ECO:0000256" key="2">
    <source>
        <dbReference type="SAM" id="MobiDB-lite"/>
    </source>
</evidence>
<organism evidence="3 4">
    <name type="scientific">Sarocladium strictum</name>
    <name type="common">Black bundle disease fungus</name>
    <name type="synonym">Acremonium strictum</name>
    <dbReference type="NCBI Taxonomy" id="5046"/>
    <lineage>
        <taxon>Eukaryota</taxon>
        <taxon>Fungi</taxon>
        <taxon>Dikarya</taxon>
        <taxon>Ascomycota</taxon>
        <taxon>Pezizomycotina</taxon>
        <taxon>Sordariomycetes</taxon>
        <taxon>Hypocreomycetidae</taxon>
        <taxon>Hypocreales</taxon>
        <taxon>Sarocladiaceae</taxon>
        <taxon>Sarocladium</taxon>
    </lineage>
</organism>
<sequence>MDMAKLYRKRAIDRENQRNLRRTNKQRIQQLEEELCTVRQKLEDAQRESSRLAGHGMATQSTISSIIKTLQALQTGSSSPQPEVQNVSASNPPLTLQPSPPVFKPAQSTVTYSGLDTDIWSEGGSVSFADGNFSFLPDFSFDLSHLLGSYPSEVASPGSSSHAASAIDAAPNLKHSGYEAGQRLANTVRSQDHLWSRLPRYCSPTCKADEWMINLVESRKNARDAARNAAEFANRDFPSINSLVNPFVTEPDTPVASAVAEHLIGIVRVHTLPEKIALLYVISHLLRWQIMPTEDSYSLIPDFAKPGLAQIALQHPCWVSTIGWPKARERIIQYMDYTEYPHFATIITRTFSINWPNGLHGIIEGDTEQGYKLSTAFIKHVTNIENWTVGQELVDSFPFLSGAVNVK</sequence>
<dbReference type="InterPro" id="IPR021833">
    <property type="entry name" value="DUF3425"/>
</dbReference>
<protein>
    <recommendedName>
        <fullName evidence="5">BZIP transcription factor</fullName>
    </recommendedName>
</protein>
<feature type="region of interest" description="Disordered" evidence="2">
    <location>
        <begin position="73"/>
        <end position="102"/>
    </location>
</feature>
<dbReference type="PANTHER" id="PTHR37012:SF7">
    <property type="entry name" value="B-ZIP TRANSCRIPTION FACTOR (EUROFUNG)-RELATED"/>
    <property type="match status" value="1"/>
</dbReference>
<dbReference type="Proteomes" id="UP001175261">
    <property type="component" value="Unassembled WGS sequence"/>
</dbReference>
<name>A0AA39L9A3_SARSR</name>
<keyword evidence="1" id="KW-0175">Coiled coil</keyword>
<dbReference type="Pfam" id="PF11905">
    <property type="entry name" value="DUF3425"/>
    <property type="match status" value="1"/>
</dbReference>
<dbReference type="AlphaFoldDB" id="A0AA39L9A3"/>
<dbReference type="EMBL" id="JAPDFR010000003">
    <property type="protein sequence ID" value="KAK0388594.1"/>
    <property type="molecule type" value="Genomic_DNA"/>
</dbReference>
<proteinExistence type="predicted"/>
<gene>
    <name evidence="3" type="ORF">NLU13_4837</name>
</gene>
<evidence type="ECO:0000256" key="1">
    <source>
        <dbReference type="SAM" id="Coils"/>
    </source>
</evidence>